<dbReference type="InterPro" id="IPR050534">
    <property type="entry name" value="Coronavir_polyprotein_1ab"/>
</dbReference>
<feature type="compositionally biased region" description="Low complexity" evidence="11">
    <location>
        <begin position="311"/>
        <end position="321"/>
    </location>
</feature>
<evidence type="ECO:0000256" key="8">
    <source>
        <dbReference type="ARBA" id="ARBA00022806"/>
    </source>
</evidence>
<keyword evidence="10" id="KW-0539">Nucleus</keyword>
<dbReference type="Pfam" id="PF13086">
    <property type="entry name" value="AAA_11"/>
    <property type="match status" value="1"/>
</dbReference>
<dbReference type="InterPro" id="IPR047187">
    <property type="entry name" value="SF1_C_Upf1"/>
</dbReference>
<proteinExistence type="inferred from homology"/>
<feature type="domain" description="Helicase SMUBP-2/HCS1 1B" evidence="14">
    <location>
        <begin position="35"/>
        <end position="126"/>
    </location>
</feature>
<dbReference type="InterPro" id="IPR027417">
    <property type="entry name" value="P-loop_NTPase"/>
</dbReference>
<dbReference type="InterPro" id="IPR041677">
    <property type="entry name" value="DNA2/NAM7_AAA_11"/>
</dbReference>
<keyword evidence="7" id="KW-0378">Hydrolase</keyword>
<dbReference type="Gene3D" id="2.40.30.270">
    <property type="match status" value="1"/>
</dbReference>
<dbReference type="EC" id="3.6.4.12" evidence="4"/>
<keyword evidence="16" id="KW-1185">Reference proteome</keyword>
<dbReference type="Pfam" id="PF21138">
    <property type="entry name" value="SMUBP-2_HCS1_1B"/>
    <property type="match status" value="1"/>
</dbReference>
<dbReference type="PANTHER" id="PTHR43788">
    <property type="entry name" value="DNA2/NAM7 HELICASE FAMILY MEMBER"/>
    <property type="match status" value="1"/>
</dbReference>
<evidence type="ECO:0000256" key="6">
    <source>
        <dbReference type="ARBA" id="ARBA00022741"/>
    </source>
</evidence>
<evidence type="ECO:0000256" key="9">
    <source>
        <dbReference type="ARBA" id="ARBA00022840"/>
    </source>
</evidence>
<dbReference type="InterPro" id="IPR048761">
    <property type="entry name" value="SMUBP-2_HCS1_1B"/>
</dbReference>
<dbReference type="Pfam" id="PF13087">
    <property type="entry name" value="AAA_12"/>
    <property type="match status" value="1"/>
</dbReference>
<evidence type="ECO:0000313" key="16">
    <source>
        <dbReference type="Proteomes" id="UP001476247"/>
    </source>
</evidence>
<sequence length="622" mass="70452">MKSDINRFVGHLMGLVQEEMYIEKMDIKELLKGTPSDLQDKGVAIINLNVIDVKPGIADSSNITLEVKDEDDKQVPMPQHKFKIGDFVALKYYNSTQENEALFWFGIIININKWRIILYLSDNDKKEESIKLHTSLIDQCQIVLLSSNISHERILKNLANLNLDLLQTTNNTPVLFKVLFGMRNPSKPKEIKNLRIFDTSLNEYQQEAVRFVLGSPEISLIHGPPGKTQTLIEVIRQLVADNKRVLVCGPSNVSVDNLMIRYLDHSHNAIRIGHPARVSPEVIEYTLEVLCSGKNIRKDPAQIRKEIQNHSNSGSRSGNSRRSSKKDKAELIKKLASVASTRISSRDIKRQIKKSSVIFSTLNGSGSTKMQQERFDVVIIDEAAQATEPDCWIAITKANKVILAGDHWQLPPFVKAIIEKKNKPAKKIFGLPYNNDLTYTLFDRMRAMCGNGIRRRLNIQYRMHAKIMEFSLREFYGRDLTAHESVAEHTLNQLPQVKDTVNTKVPLILIDTSDKSAASEVRGAKLNKRSMINPYETEIIKKYIAKLINDGIKPKQIAVITPYRAQVAKIVSELNDNWGNIEVGTVDGFQGKEKEVIILSLVRSNLELDVGFLAERRRLNGK</sequence>
<gene>
    <name evidence="15" type="ORF">HPULCUR_000558</name>
</gene>
<feature type="domain" description="DNA2/NAM7 helicase-like C-terminal" evidence="13">
    <location>
        <begin position="438"/>
        <end position="620"/>
    </location>
</feature>
<keyword evidence="5" id="KW-0963">Cytoplasm</keyword>
<feature type="domain" description="DNA2/NAM7 helicase helicase" evidence="12">
    <location>
        <begin position="201"/>
        <end position="415"/>
    </location>
</feature>
<evidence type="ECO:0000313" key="15">
    <source>
        <dbReference type="EMBL" id="GAA5795204.1"/>
    </source>
</evidence>
<comment type="similarity">
    <text evidence="3">Belongs to the DNA2/NAM7 helicase family.</text>
</comment>
<keyword evidence="9" id="KW-0067">ATP-binding</keyword>
<evidence type="ECO:0000259" key="13">
    <source>
        <dbReference type="Pfam" id="PF13087"/>
    </source>
</evidence>
<comment type="subcellular location">
    <subcellularLocation>
        <location evidence="2">Cytoplasm</location>
    </subcellularLocation>
    <subcellularLocation>
        <location evidence="1">Nucleus</location>
    </subcellularLocation>
</comment>
<keyword evidence="6" id="KW-0547">Nucleotide-binding</keyword>
<dbReference type="InterPro" id="IPR041679">
    <property type="entry name" value="DNA2/NAM7-like_C"/>
</dbReference>
<protein>
    <recommendedName>
        <fullName evidence="4">DNA helicase</fullName>
        <ecNumber evidence="4">3.6.4.12</ecNumber>
    </recommendedName>
</protein>
<accession>A0ABP9XK85</accession>
<keyword evidence="8" id="KW-0347">Helicase</keyword>
<dbReference type="Proteomes" id="UP001476247">
    <property type="component" value="Unassembled WGS sequence"/>
</dbReference>
<evidence type="ECO:0000256" key="2">
    <source>
        <dbReference type="ARBA" id="ARBA00004496"/>
    </source>
</evidence>
<evidence type="ECO:0000256" key="7">
    <source>
        <dbReference type="ARBA" id="ARBA00022801"/>
    </source>
</evidence>
<comment type="caution">
    <text evidence="15">The sequence shown here is derived from an EMBL/GenBank/DDBJ whole genome shotgun (WGS) entry which is preliminary data.</text>
</comment>
<feature type="region of interest" description="Disordered" evidence="11">
    <location>
        <begin position="306"/>
        <end position="327"/>
    </location>
</feature>
<dbReference type="EMBL" id="BAABUJ010000004">
    <property type="protein sequence ID" value="GAA5795204.1"/>
    <property type="molecule type" value="Genomic_DNA"/>
</dbReference>
<evidence type="ECO:0000259" key="12">
    <source>
        <dbReference type="Pfam" id="PF13086"/>
    </source>
</evidence>
<dbReference type="CDD" id="cd18808">
    <property type="entry name" value="SF1_C_Upf1"/>
    <property type="match status" value="1"/>
</dbReference>
<dbReference type="PANTHER" id="PTHR43788:SF8">
    <property type="entry name" value="DNA-BINDING PROTEIN SMUBP-2"/>
    <property type="match status" value="1"/>
</dbReference>
<dbReference type="Gene3D" id="3.40.50.300">
    <property type="entry name" value="P-loop containing nucleotide triphosphate hydrolases"/>
    <property type="match status" value="2"/>
</dbReference>
<evidence type="ECO:0000256" key="10">
    <source>
        <dbReference type="ARBA" id="ARBA00023242"/>
    </source>
</evidence>
<evidence type="ECO:0000256" key="5">
    <source>
        <dbReference type="ARBA" id="ARBA00022490"/>
    </source>
</evidence>
<evidence type="ECO:0000256" key="11">
    <source>
        <dbReference type="SAM" id="MobiDB-lite"/>
    </source>
</evidence>
<reference evidence="15 16" key="1">
    <citation type="submission" date="2024-04" db="EMBL/GenBank/DDBJ databases">
        <title>genome sequences of Mucor flavus KT1a and Helicostylum pulchrum KT1b strains isolation_sourced from the surface of a dry-aged beef.</title>
        <authorList>
            <person name="Toyotome T."/>
            <person name="Hosono M."/>
            <person name="Torimaru M."/>
            <person name="Fukuda K."/>
            <person name="Mikami N."/>
        </authorList>
    </citation>
    <scope>NUCLEOTIDE SEQUENCE [LARGE SCALE GENOMIC DNA]</scope>
    <source>
        <strain evidence="15 16">KT1b</strain>
    </source>
</reference>
<evidence type="ECO:0000256" key="4">
    <source>
        <dbReference type="ARBA" id="ARBA00012551"/>
    </source>
</evidence>
<evidence type="ECO:0000256" key="3">
    <source>
        <dbReference type="ARBA" id="ARBA00007913"/>
    </source>
</evidence>
<name>A0ABP9XK85_9FUNG</name>
<dbReference type="SUPFAM" id="SSF52540">
    <property type="entry name" value="P-loop containing nucleoside triphosphate hydrolases"/>
    <property type="match status" value="1"/>
</dbReference>
<evidence type="ECO:0000259" key="14">
    <source>
        <dbReference type="Pfam" id="PF21138"/>
    </source>
</evidence>
<evidence type="ECO:0000256" key="1">
    <source>
        <dbReference type="ARBA" id="ARBA00004123"/>
    </source>
</evidence>
<organism evidence="15 16">
    <name type="scientific">Helicostylum pulchrum</name>
    <dbReference type="NCBI Taxonomy" id="562976"/>
    <lineage>
        <taxon>Eukaryota</taxon>
        <taxon>Fungi</taxon>
        <taxon>Fungi incertae sedis</taxon>
        <taxon>Mucoromycota</taxon>
        <taxon>Mucoromycotina</taxon>
        <taxon>Mucoromycetes</taxon>
        <taxon>Mucorales</taxon>
        <taxon>Mucorineae</taxon>
        <taxon>Mucoraceae</taxon>
        <taxon>Helicostylum</taxon>
    </lineage>
</organism>